<dbReference type="CDD" id="cd02257">
    <property type="entry name" value="Peptidase_C19"/>
    <property type="match status" value="1"/>
</dbReference>
<reference evidence="9" key="1">
    <citation type="submission" date="2022-03" db="EMBL/GenBank/DDBJ databases">
        <authorList>
            <person name="Legras J.-L."/>
            <person name="Devillers H."/>
            <person name="Grondin C."/>
        </authorList>
    </citation>
    <scope>NUCLEOTIDE SEQUENCE</scope>
    <source>
        <strain evidence="9">CLIB 1423</strain>
    </source>
</reference>
<feature type="compositionally biased region" description="Polar residues" evidence="7">
    <location>
        <begin position="446"/>
        <end position="457"/>
    </location>
</feature>
<evidence type="ECO:0000313" key="9">
    <source>
        <dbReference type="EMBL" id="CAH2354918.1"/>
    </source>
</evidence>
<dbReference type="GO" id="GO:0005634">
    <property type="term" value="C:nucleus"/>
    <property type="evidence" value="ECO:0007669"/>
    <property type="project" value="TreeGrafter"/>
</dbReference>
<dbReference type="InterPro" id="IPR001394">
    <property type="entry name" value="Peptidase_C19_UCH"/>
</dbReference>
<comment type="catalytic activity">
    <reaction evidence="1 6">
        <text>Thiol-dependent hydrolysis of ester, thioester, amide, peptide and isopeptide bonds formed by the C-terminal Gly of ubiquitin (a 76-residue protein attached to proteins as an intracellular targeting signal).</text>
        <dbReference type="EC" id="3.4.19.12"/>
    </reaction>
</comment>
<dbReference type="PANTHER" id="PTHR24006:SF687">
    <property type="entry name" value="UBIQUITIN CARBOXYL-TERMINAL HYDROLASE 10"/>
    <property type="match status" value="1"/>
</dbReference>
<dbReference type="GO" id="GO:0005829">
    <property type="term" value="C:cytosol"/>
    <property type="evidence" value="ECO:0007669"/>
    <property type="project" value="TreeGrafter"/>
</dbReference>
<sequence length="930" mass="103213">MSPSSNTTAASTATGPHRFRSSAASFSPSQPSNIQLQQQQQQQQQTQQQLQHQQGQHQPGQGPPIHHSSHLHHQQQQQHHAAAAAAAAQQQMYQQYMYAGVPPPMSVNPYYPQYIPQNPYMPIPAAAYNQFMNPYSQPYNSFGQQGYANGGYSPTMHKGYNNANTNNTNNNNNNGYKSYHKGARRERGDTINNGSSGSTTSNSNGSDSNVHSSATTKKDQITPETPETTPASTTPPASSTGTSVSTSASSSSETTPFPETRKETSIIKNEEVENKSKNQEIQEVVDNGEGRENDTKHEQEDKSDTISISSIQTNSELDIWESILHSLPVEDISNVHLSFPIYFNTTATDFASDFKASHEDRKERQRITGEQLKEEGELVVIKATNQEDVVEYKKEEKQQPQQQSPGGNWADMLQKKAAAAAVAAKKTEKSVASSPAASNTSAPTSKQSVSEAPTSEPSTFPLGVTLLKLMFDSSYSPFAHDSPIFKIKPRGLTNTGNICYMNAVLQVLLYCEPFNRLFKIIESKTIGSLSTKSNTPLMDTTINFFKEFAAKQQQPGPKALSPEKFYFQLIKLPKFSHLKWGQQEDAEEFLGYFLDGLHEEFASALKSLSPEQIEDVCKTDTTPNFKLNVKSTMKIINKTAGEEKNDNEDSDSDSSSWNEVAGGGKKVVAAKRTVEIEPTPISSLFVGQFRSVLTIPKSKESQSITLDPFQCIQLDISDSRISTIEDAFKIFNESEDIPYKTSTSSQVIAKKQTFIDAFPNVMVIHLKRFSYAAGKANENEFNDNVNNNIDEINNDNNDNEDDKDNSTNSNTNELGSVGKLRKKVKYTHTFTIPNECISPAVKKQQPNISKSYRLIGVVYHHGNSTDAGHYTSDVLRRSSVFDEEDELIGKKFDNEWIRIDDTQVQQVDKLDVLNGEEGSKTAYILMYQKI</sequence>
<protein>
    <recommendedName>
        <fullName evidence="6">Ubiquitin carboxyl-terminal hydrolase</fullName>
        <ecNumber evidence="6">3.4.19.12</ecNumber>
    </recommendedName>
</protein>
<evidence type="ECO:0000256" key="5">
    <source>
        <dbReference type="ARBA" id="ARBA00022807"/>
    </source>
</evidence>
<accession>A0A9P0W0D5</accession>
<dbReference type="PROSITE" id="PS00973">
    <property type="entry name" value="USP_2"/>
    <property type="match status" value="1"/>
</dbReference>
<dbReference type="GO" id="GO:0004843">
    <property type="term" value="F:cysteine-type deubiquitinase activity"/>
    <property type="evidence" value="ECO:0007669"/>
    <property type="project" value="UniProtKB-UniRule"/>
</dbReference>
<feature type="region of interest" description="Disordered" evidence="7">
    <location>
        <begin position="1"/>
        <end position="86"/>
    </location>
</feature>
<proteinExistence type="inferred from homology"/>
<dbReference type="GO" id="GO:0006508">
    <property type="term" value="P:proteolysis"/>
    <property type="evidence" value="ECO:0007669"/>
    <property type="project" value="UniProtKB-KW"/>
</dbReference>
<feature type="region of interest" description="Disordered" evidence="7">
    <location>
        <begin position="158"/>
        <end position="306"/>
    </location>
</feature>
<feature type="compositionally biased region" description="Low complexity" evidence="7">
    <location>
        <begin position="782"/>
        <end position="796"/>
    </location>
</feature>
<feature type="compositionally biased region" description="Low complexity" evidence="7">
    <location>
        <begin position="161"/>
        <end position="174"/>
    </location>
</feature>
<dbReference type="InterPro" id="IPR018200">
    <property type="entry name" value="USP_CS"/>
</dbReference>
<dbReference type="AlphaFoldDB" id="A0A9P0W0D5"/>
<keyword evidence="5 6" id="KW-0788">Thiol protease</keyword>
<dbReference type="InterPro" id="IPR050164">
    <property type="entry name" value="Peptidase_C19"/>
</dbReference>
<evidence type="ECO:0000256" key="4">
    <source>
        <dbReference type="ARBA" id="ARBA00022801"/>
    </source>
</evidence>
<dbReference type="InterPro" id="IPR038765">
    <property type="entry name" value="Papain-like_cys_pep_sf"/>
</dbReference>
<feature type="compositionally biased region" description="Basic and acidic residues" evidence="7">
    <location>
        <begin position="288"/>
        <end position="304"/>
    </location>
</feature>
<evidence type="ECO:0000256" key="1">
    <source>
        <dbReference type="ARBA" id="ARBA00000707"/>
    </source>
</evidence>
<evidence type="ECO:0000259" key="8">
    <source>
        <dbReference type="PROSITE" id="PS50235"/>
    </source>
</evidence>
<evidence type="ECO:0000256" key="6">
    <source>
        <dbReference type="RuleBase" id="RU366025"/>
    </source>
</evidence>
<dbReference type="InterPro" id="IPR028889">
    <property type="entry name" value="USP"/>
</dbReference>
<feature type="compositionally biased region" description="Low complexity" evidence="7">
    <location>
        <begin position="222"/>
        <end position="258"/>
    </location>
</feature>
<dbReference type="Pfam" id="PF00443">
    <property type="entry name" value="UCH"/>
    <property type="match status" value="1"/>
</dbReference>
<dbReference type="Proteomes" id="UP000837801">
    <property type="component" value="Unassembled WGS sequence"/>
</dbReference>
<dbReference type="EC" id="3.4.19.12" evidence="6"/>
<feature type="compositionally biased region" description="Basic and acidic residues" evidence="7">
    <location>
        <begin position="259"/>
        <end position="280"/>
    </location>
</feature>
<feature type="compositionally biased region" description="Low complexity" evidence="7">
    <location>
        <begin position="1"/>
        <end position="14"/>
    </location>
</feature>
<comment type="similarity">
    <text evidence="6">Belongs to the peptidase C19 family.</text>
</comment>
<keyword evidence="2 6" id="KW-0645">Protease</keyword>
<evidence type="ECO:0000256" key="2">
    <source>
        <dbReference type="ARBA" id="ARBA00022670"/>
    </source>
</evidence>
<feature type="compositionally biased region" description="Low complexity" evidence="7">
    <location>
        <begin position="74"/>
        <end position="86"/>
    </location>
</feature>
<dbReference type="PROSITE" id="PS50235">
    <property type="entry name" value="USP_3"/>
    <property type="match status" value="1"/>
</dbReference>
<dbReference type="Gene3D" id="3.90.70.10">
    <property type="entry name" value="Cysteine proteinases"/>
    <property type="match status" value="1"/>
</dbReference>
<feature type="region of interest" description="Disordered" evidence="7">
    <location>
        <begin position="429"/>
        <end position="457"/>
    </location>
</feature>
<feature type="region of interest" description="Disordered" evidence="7">
    <location>
        <begin position="639"/>
        <end position="660"/>
    </location>
</feature>
<feature type="compositionally biased region" description="Low complexity" evidence="7">
    <location>
        <begin position="429"/>
        <end position="445"/>
    </location>
</feature>
<evidence type="ECO:0000256" key="7">
    <source>
        <dbReference type="SAM" id="MobiDB-lite"/>
    </source>
</evidence>
<evidence type="ECO:0000256" key="3">
    <source>
        <dbReference type="ARBA" id="ARBA00022786"/>
    </source>
</evidence>
<name>A0A9P0W0D5_9ASCO</name>
<dbReference type="SUPFAM" id="SSF54001">
    <property type="entry name" value="Cysteine proteinases"/>
    <property type="match status" value="1"/>
</dbReference>
<keyword evidence="3 6" id="KW-0833">Ubl conjugation pathway</keyword>
<comment type="caution">
    <text evidence="9">The sequence shown here is derived from an EMBL/GenBank/DDBJ whole genome shotgun (WGS) entry which is preliminary data.</text>
</comment>
<keyword evidence="4 6" id="KW-0378">Hydrolase</keyword>
<dbReference type="GO" id="GO:0016579">
    <property type="term" value="P:protein deubiquitination"/>
    <property type="evidence" value="ECO:0007669"/>
    <property type="project" value="InterPro"/>
</dbReference>
<gene>
    <name evidence="9" type="ORF">CLIB1423_19S02586</name>
</gene>
<evidence type="ECO:0000313" key="10">
    <source>
        <dbReference type="Proteomes" id="UP000837801"/>
    </source>
</evidence>
<feature type="region of interest" description="Disordered" evidence="7">
    <location>
        <begin position="780"/>
        <end position="815"/>
    </location>
</feature>
<dbReference type="PROSITE" id="PS00972">
    <property type="entry name" value="USP_1"/>
    <property type="match status" value="1"/>
</dbReference>
<feature type="compositionally biased region" description="Low complexity" evidence="7">
    <location>
        <begin position="21"/>
        <end position="64"/>
    </location>
</feature>
<dbReference type="OrthoDB" id="429671at2759"/>
<feature type="domain" description="USP" evidence="8">
    <location>
        <begin position="490"/>
        <end position="930"/>
    </location>
</feature>
<dbReference type="EMBL" id="CAKXYY010000019">
    <property type="protein sequence ID" value="CAH2354918.1"/>
    <property type="molecule type" value="Genomic_DNA"/>
</dbReference>
<feature type="compositionally biased region" description="Low complexity" evidence="7">
    <location>
        <begin position="190"/>
        <end position="209"/>
    </location>
</feature>
<keyword evidence="10" id="KW-1185">Reference proteome</keyword>
<dbReference type="PANTHER" id="PTHR24006">
    <property type="entry name" value="UBIQUITIN CARBOXYL-TERMINAL HYDROLASE"/>
    <property type="match status" value="1"/>
</dbReference>
<organism evidence="9 10">
    <name type="scientific">[Candida] railenensis</name>
    <dbReference type="NCBI Taxonomy" id="45579"/>
    <lineage>
        <taxon>Eukaryota</taxon>
        <taxon>Fungi</taxon>
        <taxon>Dikarya</taxon>
        <taxon>Ascomycota</taxon>
        <taxon>Saccharomycotina</taxon>
        <taxon>Pichiomycetes</taxon>
        <taxon>Debaryomycetaceae</taxon>
        <taxon>Kurtzmaniella</taxon>
    </lineage>
</organism>